<evidence type="ECO:0000313" key="2">
    <source>
        <dbReference type="EMBL" id="KAG5633767.1"/>
    </source>
</evidence>
<accession>A0A9P7FLD2</accession>
<feature type="non-terminal residue" evidence="2">
    <location>
        <position position="90"/>
    </location>
</feature>
<organism evidence="2 3">
    <name type="scientific">Sphagnurus paluster</name>
    <dbReference type="NCBI Taxonomy" id="117069"/>
    <lineage>
        <taxon>Eukaryota</taxon>
        <taxon>Fungi</taxon>
        <taxon>Dikarya</taxon>
        <taxon>Basidiomycota</taxon>
        <taxon>Agaricomycotina</taxon>
        <taxon>Agaricomycetes</taxon>
        <taxon>Agaricomycetidae</taxon>
        <taxon>Agaricales</taxon>
        <taxon>Tricholomatineae</taxon>
        <taxon>Lyophyllaceae</taxon>
        <taxon>Sphagnurus</taxon>
    </lineage>
</organism>
<reference evidence="2" key="2">
    <citation type="submission" date="2021-10" db="EMBL/GenBank/DDBJ databases">
        <title>Phylogenomics reveals ancestral predisposition of the termite-cultivated fungus Termitomyces towards a domesticated lifestyle.</title>
        <authorList>
            <person name="Auxier B."/>
            <person name="Grum-Grzhimaylo A."/>
            <person name="Cardenas M.E."/>
            <person name="Lodge J.D."/>
            <person name="Laessoe T."/>
            <person name="Pedersen O."/>
            <person name="Smith M.E."/>
            <person name="Kuyper T.W."/>
            <person name="Franco-Molano E.A."/>
            <person name="Baroni T.J."/>
            <person name="Aanen D.K."/>
        </authorList>
    </citation>
    <scope>NUCLEOTIDE SEQUENCE</scope>
    <source>
        <strain evidence="2">D49</strain>
    </source>
</reference>
<dbReference type="AlphaFoldDB" id="A0A9P7FLD2"/>
<dbReference type="Proteomes" id="UP000717328">
    <property type="component" value="Unassembled WGS sequence"/>
</dbReference>
<keyword evidence="3" id="KW-1185">Reference proteome</keyword>
<sequence>RLFYFQEQTKKSPPHQARFCGRRASKRRPQILCMKIHQNLARAPRIIRVKTRQRKMYQLRRARLLPPPLRESRLSHLYLGIVFNLISLST</sequence>
<feature type="region of interest" description="Disordered" evidence="1">
    <location>
        <begin position="1"/>
        <end position="21"/>
    </location>
</feature>
<name>A0A9P7FLD2_9AGAR</name>
<gene>
    <name evidence="2" type="ORF">H0H81_005425</name>
</gene>
<protein>
    <submittedName>
        <fullName evidence="2">Uncharacterized protein</fullName>
    </submittedName>
</protein>
<evidence type="ECO:0000256" key="1">
    <source>
        <dbReference type="SAM" id="MobiDB-lite"/>
    </source>
</evidence>
<comment type="caution">
    <text evidence="2">The sequence shown here is derived from an EMBL/GenBank/DDBJ whole genome shotgun (WGS) entry which is preliminary data.</text>
</comment>
<proteinExistence type="predicted"/>
<evidence type="ECO:0000313" key="3">
    <source>
        <dbReference type="Proteomes" id="UP000717328"/>
    </source>
</evidence>
<reference evidence="2" key="1">
    <citation type="submission" date="2021-02" db="EMBL/GenBank/DDBJ databases">
        <authorList>
            <person name="Nieuwenhuis M."/>
            <person name="Van De Peppel L.J.J."/>
        </authorList>
    </citation>
    <scope>NUCLEOTIDE SEQUENCE</scope>
    <source>
        <strain evidence="2">D49</strain>
    </source>
</reference>
<feature type="non-terminal residue" evidence="2">
    <location>
        <position position="1"/>
    </location>
</feature>
<dbReference type="EMBL" id="JABCKI010007093">
    <property type="protein sequence ID" value="KAG5633767.1"/>
    <property type="molecule type" value="Genomic_DNA"/>
</dbReference>